<comment type="caution">
    <text evidence="2">The sequence shown here is derived from an EMBL/GenBank/DDBJ whole genome shotgun (WGS) entry which is preliminary data.</text>
</comment>
<reference evidence="2 3" key="1">
    <citation type="submission" date="2019-03" db="EMBL/GenBank/DDBJ databases">
        <title>Genomic Encyclopedia of Type Strains, Phase IV (KMG-IV): sequencing the most valuable type-strain genomes for metagenomic binning, comparative biology and taxonomic classification.</title>
        <authorList>
            <person name="Goeker M."/>
        </authorList>
    </citation>
    <scope>NUCLEOTIDE SEQUENCE [LARGE SCALE GENOMIC DNA]</scope>
    <source>
        <strain evidence="2 3">DSM 100055</strain>
    </source>
</reference>
<feature type="transmembrane region" description="Helical" evidence="1">
    <location>
        <begin position="6"/>
        <end position="26"/>
    </location>
</feature>
<gene>
    <name evidence="2" type="ORF">EV215_0806</name>
</gene>
<accession>A0AA46DZL9</accession>
<evidence type="ECO:0000256" key="1">
    <source>
        <dbReference type="SAM" id="Phobius"/>
    </source>
</evidence>
<feature type="transmembrane region" description="Helical" evidence="1">
    <location>
        <begin position="56"/>
        <end position="74"/>
    </location>
</feature>
<name>A0AA46DZL9_9FUSO</name>
<protein>
    <submittedName>
        <fullName evidence="2">Uncharacterized protein</fullName>
    </submittedName>
</protein>
<keyword evidence="1" id="KW-0812">Transmembrane</keyword>
<evidence type="ECO:0000313" key="3">
    <source>
        <dbReference type="Proteomes" id="UP000294678"/>
    </source>
</evidence>
<dbReference type="AlphaFoldDB" id="A0AA46DZL9"/>
<organism evidence="2 3">
    <name type="scientific">Hypnocyclicus thermotrophus</name>
    <dbReference type="NCBI Taxonomy" id="1627895"/>
    <lineage>
        <taxon>Bacteria</taxon>
        <taxon>Fusobacteriati</taxon>
        <taxon>Fusobacteriota</taxon>
        <taxon>Fusobacteriia</taxon>
        <taxon>Fusobacteriales</taxon>
        <taxon>Fusobacteriaceae</taxon>
        <taxon>Hypnocyclicus</taxon>
    </lineage>
</organism>
<dbReference type="RefSeq" id="WP_134112698.1">
    <property type="nucleotide sequence ID" value="NZ_SOBG01000003.1"/>
</dbReference>
<dbReference type="Proteomes" id="UP000294678">
    <property type="component" value="Unassembled WGS sequence"/>
</dbReference>
<keyword evidence="1" id="KW-0472">Membrane</keyword>
<sequence length="324" mass="39608">MLYTILLAIFFLLDIKFTIDAFYFFYYDIQIYLLIHLLLYFIYILVSNLLNEDTTFFNYFALCIPIFGFFMTILNKLFTKYPIQNDIIDDYEKYLKYINNRNQLEKVNVFEEINIMSLVNSLNVKNEDDRKQEFIKFITDNTDIKVSILKKSINSDDKEIAHYASTILSFLSENFENLIENARKKYHIDNKIEVINDIIDYYNKYLESEIIEKEVIQNYYYEYLKFLDLVLADERIKKKEHILFNKARILFKLNRCKEAYRLINKLLEKNETIEYYMLKLQILFNSKKWRKIKKIAHYIFNTPKLKDNIPEEYKEIIKFWITWK</sequence>
<keyword evidence="3" id="KW-1185">Reference proteome</keyword>
<dbReference type="EMBL" id="SOBG01000003">
    <property type="protein sequence ID" value="TDT71432.1"/>
    <property type="molecule type" value="Genomic_DNA"/>
</dbReference>
<evidence type="ECO:0000313" key="2">
    <source>
        <dbReference type="EMBL" id="TDT71432.1"/>
    </source>
</evidence>
<keyword evidence="1" id="KW-1133">Transmembrane helix</keyword>
<feature type="transmembrane region" description="Helical" evidence="1">
    <location>
        <begin position="31"/>
        <end position="50"/>
    </location>
</feature>
<proteinExistence type="predicted"/>